<evidence type="ECO:0000313" key="3">
    <source>
        <dbReference type="Proteomes" id="UP001140949"/>
    </source>
</evidence>
<evidence type="ECO:0000256" key="1">
    <source>
        <dbReference type="SAM" id="MobiDB-lite"/>
    </source>
</evidence>
<accession>A0AAX6HY40</accession>
<reference evidence="2" key="2">
    <citation type="submission" date="2023-04" db="EMBL/GenBank/DDBJ databases">
        <authorList>
            <person name="Bruccoleri R.E."/>
            <person name="Oakeley E.J."/>
            <person name="Faust A.-M."/>
            <person name="Dessus-Babus S."/>
            <person name="Altorfer M."/>
            <person name="Burckhardt D."/>
            <person name="Oertli M."/>
            <person name="Naumann U."/>
            <person name="Petersen F."/>
            <person name="Wong J."/>
        </authorList>
    </citation>
    <scope>NUCLEOTIDE SEQUENCE</scope>
    <source>
        <strain evidence="2">GSM-AAB239-AS_SAM_17_03QT</strain>
        <tissue evidence="2">Leaf</tissue>
    </source>
</reference>
<feature type="compositionally biased region" description="Low complexity" evidence="1">
    <location>
        <begin position="145"/>
        <end position="163"/>
    </location>
</feature>
<proteinExistence type="predicted"/>
<dbReference type="PANTHER" id="PTHR33416:SF20">
    <property type="entry name" value="NUCLEAR PORE COMPLEX PROTEIN NUP1"/>
    <property type="match status" value="1"/>
</dbReference>
<dbReference type="Proteomes" id="UP001140949">
    <property type="component" value="Unassembled WGS sequence"/>
</dbReference>
<name>A0AAX6HY40_IRIPA</name>
<feature type="region of interest" description="Disordered" evidence="1">
    <location>
        <begin position="585"/>
        <end position="626"/>
    </location>
</feature>
<feature type="region of interest" description="Disordered" evidence="1">
    <location>
        <begin position="1066"/>
        <end position="1125"/>
    </location>
</feature>
<feature type="compositionally biased region" description="Low complexity" evidence="1">
    <location>
        <begin position="26"/>
        <end position="39"/>
    </location>
</feature>
<feature type="region of interest" description="Disordered" evidence="1">
    <location>
        <begin position="299"/>
        <end position="377"/>
    </location>
</feature>
<feature type="compositionally biased region" description="Polar residues" evidence="1">
    <location>
        <begin position="1066"/>
        <end position="1090"/>
    </location>
</feature>
<organism evidence="2 3">
    <name type="scientific">Iris pallida</name>
    <name type="common">Sweet iris</name>
    <dbReference type="NCBI Taxonomy" id="29817"/>
    <lineage>
        <taxon>Eukaryota</taxon>
        <taxon>Viridiplantae</taxon>
        <taxon>Streptophyta</taxon>
        <taxon>Embryophyta</taxon>
        <taxon>Tracheophyta</taxon>
        <taxon>Spermatophyta</taxon>
        <taxon>Magnoliopsida</taxon>
        <taxon>Liliopsida</taxon>
        <taxon>Asparagales</taxon>
        <taxon>Iridaceae</taxon>
        <taxon>Iridoideae</taxon>
        <taxon>Irideae</taxon>
        <taxon>Iris</taxon>
    </lineage>
</organism>
<dbReference type="EMBL" id="JANAVB010005867">
    <property type="protein sequence ID" value="KAJ6845718.1"/>
    <property type="molecule type" value="Genomic_DNA"/>
</dbReference>
<dbReference type="AlphaFoldDB" id="A0AAX6HY40"/>
<reference evidence="2" key="1">
    <citation type="journal article" date="2023" name="GigaByte">
        <title>Genome assembly of the bearded iris, Iris pallida Lam.</title>
        <authorList>
            <person name="Bruccoleri R.E."/>
            <person name="Oakeley E.J."/>
            <person name="Faust A.M.E."/>
            <person name="Altorfer M."/>
            <person name="Dessus-Babus S."/>
            <person name="Burckhardt D."/>
            <person name="Oertli M."/>
            <person name="Naumann U."/>
            <person name="Petersen F."/>
            <person name="Wong J."/>
        </authorList>
    </citation>
    <scope>NUCLEOTIDE SEQUENCE</scope>
    <source>
        <strain evidence="2">GSM-AAB239-AS_SAM_17_03QT</strain>
    </source>
</reference>
<evidence type="ECO:0000313" key="2">
    <source>
        <dbReference type="EMBL" id="KAJ6845718.1"/>
    </source>
</evidence>
<feature type="region of interest" description="Disordered" evidence="1">
    <location>
        <begin position="144"/>
        <end position="163"/>
    </location>
</feature>
<feature type="compositionally biased region" description="Basic residues" evidence="1">
    <location>
        <begin position="1112"/>
        <end position="1125"/>
    </location>
</feature>
<feature type="compositionally biased region" description="Low complexity" evidence="1">
    <location>
        <begin position="594"/>
        <end position="622"/>
    </location>
</feature>
<gene>
    <name evidence="2" type="ORF">M6B38_286360</name>
</gene>
<dbReference type="GO" id="GO:0071763">
    <property type="term" value="P:nuclear membrane organization"/>
    <property type="evidence" value="ECO:0007669"/>
    <property type="project" value="TreeGrafter"/>
</dbReference>
<feature type="compositionally biased region" description="Basic and acidic residues" evidence="1">
    <location>
        <begin position="361"/>
        <end position="374"/>
    </location>
</feature>
<sequence>MGMGPPKTSPSALSLRSQVFKEDGKLPSIPSPSKSLGLSVAPRSTNRFSGVSELTENGYRTPRPLGRSAIYRMSRSPYFKVNSTANVKTGELDGDVYTCKSLSQWTPRSAIQSDGKQVSKRGSSVLDGDFRSVGPIRRIRQKCNLSSPSKDSRLSLSGSPLSSPLTSVSKEFIEGSTSVQKPLLLAPIPPQASETAHKLFQQLDKLLPSPTERASKMKTIDRDESPSKLTLDMLHGRARRSMEEIDTSKFSSVQDIGIASDSHMPTIRSFSSGKVDVVEENGCSKPSTLGVKLTSETNGLKNASIPSKDAYPGSRSTSSVVSDYALPQSKRPSFQMSAPEDSLEMDDDDDYNTRNLASPLTKEKSGAESKKPESQKVISETEVSEAALKMPKKNNIFSETASSEAELKITNHKEVVHETAISERPLVSSSQSIVVSSSILFKEADNKAFAPPVVSEIGTGFTFPITSDPCSHSQQPPATTEPSPWLNQTAFQKEQTSLFSSGSSAANIFAVPSTIVGVNDTAGVKVDAGTGSELKSSISDAISTLAEGSNLIKAAETQKAEDIFKSFGHVSSGLSMSTTPSFSFGASTAPPTPSNGSLGRASSTSSLSATPTTTQSETPSSSIFLSGTPAMANSRPSFSSAAPVFSTIPSFQYGSGAPNASVAISLDKSKLPALEAEPAKASPLSICNSTALGTSAFPSTSTSYSTKFVFSSSGSALTTSDINSSTTSSSSTLGTSSLFSSMGANSSSFALSSSLLSTGSNIFGFGASAQSSSSSASLANGNSQNSTTTSCATVGSAFGAQMIHSRNGTSLMSKSSTSHLTSFSSSPAFGLSNSSSNSFGVMAVGSAPLGAKPFTPSSGFSVSTGASPTASTSLSFMPAASAALFGSSSQASTSSIFGSTSTFSTSSSTGFSFGLSAPDSGSSSSISTSSLSTGFSFGQSVSASASGSSPFMFGSSSGPAFGSSSCPAFGSSSGPASGSVFSFTSANPTASSTPASTQPAFGVLNPAIGFGSVMSGSPGNDQMNVEDTMTEDTNQAPSFPTFGQPANHSACPSFAFGSPAVQPASSPVFQFGSHQNPSAPQNPSQFQATGNLEFPQGGSFSLGSGGGDKASRKYVRVPRNKQRKK</sequence>
<feature type="compositionally biased region" description="Acidic residues" evidence="1">
    <location>
        <begin position="341"/>
        <end position="350"/>
    </location>
</feature>
<comment type="caution">
    <text evidence="2">The sequence shown here is derived from an EMBL/GenBank/DDBJ whole genome shotgun (WGS) entry which is preliminary data.</text>
</comment>
<protein>
    <submittedName>
        <fullName evidence="2">Nuclear pore complex protein NUP1-like</fullName>
    </submittedName>
</protein>
<feature type="region of interest" description="Disordered" evidence="1">
    <location>
        <begin position="19"/>
        <end position="42"/>
    </location>
</feature>
<dbReference type="PANTHER" id="PTHR33416">
    <property type="entry name" value="NUCLEAR PORE COMPLEX PROTEIN NUP1"/>
    <property type="match status" value="1"/>
</dbReference>
<keyword evidence="3" id="KW-1185">Reference proteome</keyword>
<dbReference type="GO" id="GO:0005635">
    <property type="term" value="C:nuclear envelope"/>
    <property type="evidence" value="ECO:0007669"/>
    <property type="project" value="TreeGrafter"/>
</dbReference>